<organism evidence="3 4">
    <name type="scientific">Klenkia sesuvii</name>
    <dbReference type="NCBI Taxonomy" id="3103137"/>
    <lineage>
        <taxon>Bacteria</taxon>
        <taxon>Bacillati</taxon>
        <taxon>Actinomycetota</taxon>
        <taxon>Actinomycetes</taxon>
        <taxon>Geodermatophilales</taxon>
        <taxon>Geodermatophilaceae</taxon>
        <taxon>Klenkia</taxon>
    </lineage>
</organism>
<keyword evidence="2" id="KW-1133">Transmembrane helix</keyword>
<dbReference type="EMBL" id="JBAPLU010000020">
    <property type="protein sequence ID" value="MEI4273436.1"/>
    <property type="molecule type" value="Genomic_DNA"/>
</dbReference>
<sequence>MDDDLRPHPGVPAYPYAALPMAPDAAPAANPGPARRRARYRVLRSLLALVAVVGLVAAGWWLRSGEAPSLPLVTQPTTAPVEAPRTVPAPGFEQADEPLGTPPPAPDSDSFGFIARQADGTTPVAYDPCRPVDVVLATDGAPAEAEALLTDALDRMTEVTGLQFRYAGPTDELPGSGRAAYQPDRYGDRWAPVLVGWRTPEQEPALAGEVAGLGGSASAGPAGGPLVYVTGSVTLDGPEYADLLADGDTELARAILLHELGHVVGLAHVWDETQLMAATTRGGVLDFADGDLAGLAVLGAGACVPEV</sequence>
<evidence type="ECO:0000256" key="2">
    <source>
        <dbReference type="SAM" id="Phobius"/>
    </source>
</evidence>
<protein>
    <submittedName>
        <fullName evidence="3">Peptidase</fullName>
    </submittedName>
</protein>
<feature type="region of interest" description="Disordered" evidence="1">
    <location>
        <begin position="72"/>
        <end position="105"/>
    </location>
</feature>
<evidence type="ECO:0000313" key="3">
    <source>
        <dbReference type="EMBL" id="MEI4273436.1"/>
    </source>
</evidence>
<proteinExistence type="predicted"/>
<evidence type="ECO:0000256" key="1">
    <source>
        <dbReference type="SAM" id="MobiDB-lite"/>
    </source>
</evidence>
<dbReference type="SUPFAM" id="SSF55486">
    <property type="entry name" value="Metalloproteases ('zincins'), catalytic domain"/>
    <property type="match status" value="1"/>
</dbReference>
<dbReference type="RefSeq" id="WP_336405556.1">
    <property type="nucleotide sequence ID" value="NZ_JBAPLU010000020.1"/>
</dbReference>
<keyword evidence="2" id="KW-0472">Membrane</keyword>
<keyword evidence="2" id="KW-0812">Transmembrane</keyword>
<name>A0ABU8DY53_9ACTN</name>
<gene>
    <name evidence="3" type="ORF">TEK04_17075</name>
</gene>
<accession>A0ABU8DY53</accession>
<feature type="transmembrane region" description="Helical" evidence="2">
    <location>
        <begin position="42"/>
        <end position="62"/>
    </location>
</feature>
<dbReference type="Gene3D" id="3.40.390.10">
    <property type="entry name" value="Collagenase (Catalytic Domain)"/>
    <property type="match status" value="1"/>
</dbReference>
<evidence type="ECO:0000313" key="4">
    <source>
        <dbReference type="Proteomes" id="UP001361570"/>
    </source>
</evidence>
<reference evidence="3 4" key="1">
    <citation type="submission" date="2024-03" db="EMBL/GenBank/DDBJ databases">
        <title>Draft genome sequence of Klenkia sp. LSe6-5.</title>
        <authorList>
            <person name="Duangmal K."/>
            <person name="Chantavorakit T."/>
        </authorList>
    </citation>
    <scope>NUCLEOTIDE SEQUENCE [LARGE SCALE GENOMIC DNA]</scope>
    <source>
        <strain evidence="3 4">LSe6-5</strain>
    </source>
</reference>
<dbReference type="Proteomes" id="UP001361570">
    <property type="component" value="Unassembled WGS sequence"/>
</dbReference>
<keyword evidence="4" id="KW-1185">Reference proteome</keyword>
<comment type="caution">
    <text evidence="3">The sequence shown here is derived from an EMBL/GenBank/DDBJ whole genome shotgun (WGS) entry which is preliminary data.</text>
</comment>
<dbReference type="InterPro" id="IPR024079">
    <property type="entry name" value="MetalloPept_cat_dom_sf"/>
</dbReference>